<evidence type="ECO:0000313" key="1">
    <source>
        <dbReference type="EMBL" id="KAG0433596.1"/>
    </source>
</evidence>
<protein>
    <submittedName>
        <fullName evidence="1">Uncharacterized protein</fullName>
    </submittedName>
</protein>
<reference evidence="1 2" key="1">
    <citation type="journal article" date="2020" name="Cell">
        <title>Large-Scale Comparative Analyses of Tick Genomes Elucidate Their Genetic Diversity and Vector Capacities.</title>
        <authorList>
            <consortium name="Tick Genome and Microbiome Consortium (TIGMIC)"/>
            <person name="Jia N."/>
            <person name="Wang J."/>
            <person name="Shi W."/>
            <person name="Du L."/>
            <person name="Sun Y."/>
            <person name="Zhan W."/>
            <person name="Jiang J.F."/>
            <person name="Wang Q."/>
            <person name="Zhang B."/>
            <person name="Ji P."/>
            <person name="Bell-Sakyi L."/>
            <person name="Cui X.M."/>
            <person name="Yuan T.T."/>
            <person name="Jiang B.G."/>
            <person name="Yang W.F."/>
            <person name="Lam T.T."/>
            <person name="Chang Q.C."/>
            <person name="Ding S.J."/>
            <person name="Wang X.J."/>
            <person name="Zhu J.G."/>
            <person name="Ruan X.D."/>
            <person name="Zhao L."/>
            <person name="Wei J.T."/>
            <person name="Ye R.Z."/>
            <person name="Que T.C."/>
            <person name="Du C.H."/>
            <person name="Zhou Y.H."/>
            <person name="Cheng J.X."/>
            <person name="Dai P.F."/>
            <person name="Guo W.B."/>
            <person name="Han X.H."/>
            <person name="Huang E.J."/>
            <person name="Li L.F."/>
            <person name="Wei W."/>
            <person name="Gao Y.C."/>
            <person name="Liu J.Z."/>
            <person name="Shao H.Z."/>
            <person name="Wang X."/>
            <person name="Wang C.C."/>
            <person name="Yang T.C."/>
            <person name="Huo Q.B."/>
            <person name="Li W."/>
            <person name="Chen H.Y."/>
            <person name="Chen S.E."/>
            <person name="Zhou L.G."/>
            <person name="Ni X.B."/>
            <person name="Tian J.H."/>
            <person name="Sheng Y."/>
            <person name="Liu T."/>
            <person name="Pan Y.S."/>
            <person name="Xia L.Y."/>
            <person name="Li J."/>
            <person name="Zhao F."/>
            <person name="Cao W.C."/>
        </authorList>
    </citation>
    <scope>NUCLEOTIDE SEQUENCE [LARGE SCALE GENOMIC DNA]</scope>
    <source>
        <strain evidence="1">Iper-2018</strain>
    </source>
</reference>
<organism evidence="1 2">
    <name type="scientific">Ixodes persulcatus</name>
    <name type="common">Taiga tick</name>
    <dbReference type="NCBI Taxonomy" id="34615"/>
    <lineage>
        <taxon>Eukaryota</taxon>
        <taxon>Metazoa</taxon>
        <taxon>Ecdysozoa</taxon>
        <taxon>Arthropoda</taxon>
        <taxon>Chelicerata</taxon>
        <taxon>Arachnida</taxon>
        <taxon>Acari</taxon>
        <taxon>Parasitiformes</taxon>
        <taxon>Ixodida</taxon>
        <taxon>Ixodoidea</taxon>
        <taxon>Ixodidae</taxon>
        <taxon>Ixodinae</taxon>
        <taxon>Ixodes</taxon>
    </lineage>
</organism>
<accession>A0AC60QH84</accession>
<proteinExistence type="predicted"/>
<sequence>MRAPRLTCQQLSSKLKTTRPVAAPFAAMMAVQRPFSAQRDNSMYHMFCYKCSIYTTGQPFECLLFLLLSSVARKSSCREFGD</sequence>
<dbReference type="EMBL" id="JABSTQ010009045">
    <property type="protein sequence ID" value="KAG0433596.1"/>
    <property type="molecule type" value="Genomic_DNA"/>
</dbReference>
<name>A0AC60QH84_IXOPE</name>
<gene>
    <name evidence="1" type="ORF">HPB47_019779</name>
</gene>
<evidence type="ECO:0000313" key="2">
    <source>
        <dbReference type="Proteomes" id="UP000805193"/>
    </source>
</evidence>
<comment type="caution">
    <text evidence="1">The sequence shown here is derived from an EMBL/GenBank/DDBJ whole genome shotgun (WGS) entry which is preliminary data.</text>
</comment>
<keyword evidence="2" id="KW-1185">Reference proteome</keyword>
<dbReference type="Proteomes" id="UP000805193">
    <property type="component" value="Unassembled WGS sequence"/>
</dbReference>